<keyword evidence="2" id="KW-1133">Transmembrane helix</keyword>
<gene>
    <name evidence="3" type="ORF">A2892_01455</name>
</gene>
<keyword evidence="2" id="KW-0472">Membrane</keyword>
<feature type="region of interest" description="Disordered" evidence="1">
    <location>
        <begin position="422"/>
        <end position="444"/>
    </location>
</feature>
<evidence type="ECO:0000256" key="2">
    <source>
        <dbReference type="SAM" id="Phobius"/>
    </source>
</evidence>
<proteinExistence type="predicted"/>
<name>A0A1F8B9H0_9BACT</name>
<organism evidence="3 4">
    <name type="scientific">Candidatus Woesebacteria bacterium RIFCSPLOWO2_01_FULL_39_10b</name>
    <dbReference type="NCBI Taxonomy" id="1802517"/>
    <lineage>
        <taxon>Bacteria</taxon>
        <taxon>Candidatus Woeseibacteriota</taxon>
    </lineage>
</organism>
<feature type="region of interest" description="Disordered" evidence="1">
    <location>
        <begin position="179"/>
        <end position="215"/>
    </location>
</feature>
<keyword evidence="2" id="KW-0812">Transmembrane</keyword>
<evidence type="ECO:0000313" key="4">
    <source>
        <dbReference type="Proteomes" id="UP000176404"/>
    </source>
</evidence>
<sequence length="771" mass="78455">MIKRINLFKRTVIGILIALLILFQGPVARVLAVPSAPAAPSAPSAPSVPDGPTESMQEPPAPPQAPDAPTDPSSESEISSSFPNSPDSPDSPTMPETDGHGSGSEGSDGSTNQIPDSPTQPSQPQRSSSQENVNSEASQISGNSTGGQIGDGQVGNTEVNTGDATNSAIITADANNNLSATPTSDSGGVRVANEGNGSNSDNSGSVKLSEENSQNQINSAQVANTLNQVSNTGENSASRNVGDSTITTGDANVTGTVITSVNTNVDGVTVSEFNVVDDHIGDIVLDLGTSCLGGCGGGSISAVNSGNGDSSTNQALIDSNLSDTSFQQNDATVENGMILIANSGGNQADRNTAGDSTITTGDANVSANVLTFANNNLSGNVVYAVVNIFGDLVGNIILPESFFASCCTSDLTAENIGNGDSSVNTSQLSLNSTDQTSQTNNSDIDNNLILSATTGENLVNRNTNGNNSVTTGDSSILAQVVNFANSNIIGGNWWLVIINEGGKWIGKILGASDDAHLAGSDGFEFSIDEAGEILVTNLGNGSDSTNTGSVTQSADNSVIQVNNANIVNNLILSATSGENSASRNTGGNSTITTGDANIIANIVNFVNNNIVGTGRLFVNVVNVFGSWVGNFVGPGQTNEASAQLPTDSNKEAIGGIPAANPGDSGVGSDSHSDQVPQGQNSQGSTSSIDSSNALSSVIESSETPVTFGKVAFTISGNQGGDEKIALAQSINQNSGKKALQINLAWATLLLPLGLIYFFVRRRFLNSSAHYG</sequence>
<reference evidence="3 4" key="1">
    <citation type="journal article" date="2016" name="Nat. Commun.">
        <title>Thousands of microbial genomes shed light on interconnected biogeochemical processes in an aquifer system.</title>
        <authorList>
            <person name="Anantharaman K."/>
            <person name="Brown C.T."/>
            <person name="Hug L.A."/>
            <person name="Sharon I."/>
            <person name="Castelle C.J."/>
            <person name="Probst A.J."/>
            <person name="Thomas B.C."/>
            <person name="Singh A."/>
            <person name="Wilkins M.J."/>
            <person name="Karaoz U."/>
            <person name="Brodie E.L."/>
            <person name="Williams K.H."/>
            <person name="Hubbard S.S."/>
            <person name="Banfield J.F."/>
        </authorList>
    </citation>
    <scope>NUCLEOTIDE SEQUENCE [LARGE SCALE GENOMIC DNA]</scope>
</reference>
<dbReference type="Proteomes" id="UP000176404">
    <property type="component" value="Unassembled WGS sequence"/>
</dbReference>
<feature type="region of interest" description="Disordered" evidence="1">
    <location>
        <begin position="230"/>
        <end position="250"/>
    </location>
</feature>
<protein>
    <submittedName>
        <fullName evidence="3">Uncharacterized protein</fullName>
    </submittedName>
</protein>
<feature type="region of interest" description="Disordered" evidence="1">
    <location>
        <begin position="37"/>
        <end position="161"/>
    </location>
</feature>
<evidence type="ECO:0000256" key="1">
    <source>
        <dbReference type="SAM" id="MobiDB-lite"/>
    </source>
</evidence>
<accession>A0A1F8B9H0</accession>
<feature type="region of interest" description="Disordered" evidence="1">
    <location>
        <begin position="638"/>
        <end position="690"/>
    </location>
</feature>
<feature type="compositionally biased region" description="Polar residues" evidence="1">
    <location>
        <begin position="674"/>
        <end position="690"/>
    </location>
</feature>
<feature type="compositionally biased region" description="Low complexity" evidence="1">
    <location>
        <begin position="107"/>
        <end position="130"/>
    </location>
</feature>
<evidence type="ECO:0000313" key="3">
    <source>
        <dbReference type="EMBL" id="OGM60692.1"/>
    </source>
</evidence>
<feature type="compositionally biased region" description="Gly residues" evidence="1">
    <location>
        <begin position="144"/>
        <end position="153"/>
    </location>
</feature>
<dbReference type="AlphaFoldDB" id="A0A1F8B9H0"/>
<feature type="compositionally biased region" description="Polar residues" evidence="1">
    <location>
        <begin position="638"/>
        <end position="647"/>
    </location>
</feature>
<feature type="compositionally biased region" description="Low complexity" evidence="1">
    <location>
        <begin position="37"/>
        <end position="48"/>
    </location>
</feature>
<feature type="compositionally biased region" description="Low complexity" evidence="1">
    <location>
        <begin position="193"/>
        <end position="205"/>
    </location>
</feature>
<feature type="compositionally biased region" description="Polar residues" evidence="1">
    <location>
        <begin position="131"/>
        <end position="143"/>
    </location>
</feature>
<feature type="compositionally biased region" description="Low complexity" evidence="1">
    <location>
        <begin position="67"/>
        <end position="96"/>
    </location>
</feature>
<dbReference type="EMBL" id="MGHD01000003">
    <property type="protein sequence ID" value="OGM60692.1"/>
    <property type="molecule type" value="Genomic_DNA"/>
</dbReference>
<dbReference type="STRING" id="1802517.A2892_01455"/>
<feature type="transmembrane region" description="Helical" evidence="2">
    <location>
        <begin position="739"/>
        <end position="759"/>
    </location>
</feature>
<comment type="caution">
    <text evidence="3">The sequence shown here is derived from an EMBL/GenBank/DDBJ whole genome shotgun (WGS) entry which is preliminary data.</text>
</comment>